<dbReference type="PANTHER" id="PTHR42732">
    <property type="entry name" value="BETA-GALACTOSIDASE"/>
    <property type="match status" value="1"/>
</dbReference>
<dbReference type="SUPFAM" id="SSF51445">
    <property type="entry name" value="(Trans)glycosidases"/>
    <property type="match status" value="1"/>
</dbReference>
<dbReference type="InterPro" id="IPR008979">
    <property type="entry name" value="Galactose-bd-like_sf"/>
</dbReference>
<reference evidence="10" key="2">
    <citation type="submission" date="2021-02" db="EMBL/GenBank/DDBJ databases">
        <title>Aspergillus puulaauensis MK2 genome sequence.</title>
        <authorList>
            <person name="Futagami T."/>
            <person name="Mori K."/>
            <person name="Kadooka C."/>
            <person name="Tanaka T."/>
        </authorList>
    </citation>
    <scope>NUCLEOTIDE SEQUENCE</scope>
    <source>
        <strain evidence="10">MK2</strain>
    </source>
</reference>
<dbReference type="Gene3D" id="2.60.40.10">
    <property type="entry name" value="Immunoglobulins"/>
    <property type="match status" value="3"/>
</dbReference>
<feature type="signal peptide" evidence="4">
    <location>
        <begin position="1"/>
        <end position="28"/>
    </location>
</feature>
<feature type="domain" description="Glycoside hydrolase family 2" evidence="9">
    <location>
        <begin position="792"/>
        <end position="894"/>
    </location>
</feature>
<dbReference type="SUPFAM" id="SSF49303">
    <property type="entry name" value="beta-Galactosidase/glucuronidase domain"/>
    <property type="match status" value="1"/>
</dbReference>
<dbReference type="SUPFAM" id="SSF49785">
    <property type="entry name" value="Galactose-binding domain-like"/>
    <property type="match status" value="1"/>
</dbReference>
<dbReference type="InterPro" id="IPR048229">
    <property type="entry name" value="GalB-like"/>
</dbReference>
<keyword evidence="11" id="KW-1185">Reference proteome</keyword>
<evidence type="ECO:0000256" key="2">
    <source>
        <dbReference type="ARBA" id="ARBA00022801"/>
    </source>
</evidence>
<dbReference type="InterPro" id="IPR006102">
    <property type="entry name" value="Ig-like_GH2"/>
</dbReference>
<name>A0A7R7XEQ3_9EURO</name>
<dbReference type="NCBIfam" id="NF041463">
    <property type="entry name" value="GalB"/>
    <property type="match status" value="1"/>
</dbReference>
<dbReference type="AlphaFoldDB" id="A0A7R7XEQ3"/>
<dbReference type="InterPro" id="IPR013783">
    <property type="entry name" value="Ig-like_fold"/>
</dbReference>
<dbReference type="GO" id="GO:0004553">
    <property type="term" value="F:hydrolase activity, hydrolyzing O-glycosyl compounds"/>
    <property type="evidence" value="ECO:0007669"/>
    <property type="project" value="InterPro"/>
</dbReference>
<gene>
    <name evidence="10" type="ORF">APUU_20305A</name>
</gene>
<feature type="domain" description="Glycoside hydrolase family 2 catalytic" evidence="6">
    <location>
        <begin position="376"/>
        <end position="536"/>
    </location>
</feature>
<evidence type="ECO:0000313" key="11">
    <source>
        <dbReference type="Proteomes" id="UP000654913"/>
    </source>
</evidence>
<evidence type="ECO:0000313" key="10">
    <source>
        <dbReference type="EMBL" id="BCS19873.1"/>
    </source>
</evidence>
<sequence length="899" mass="101464">MRFQGARNAFLLLSSSITLFLHGHGAEAHPADKYAARTRIRLNSDWKFRRTERIEDGVIYDLRPDANGTNLQVLKPWILPTANEFIQDPEEHHKRPSEEPNVDIPFVKHDFDDNDWAGVKVPHDWAVEMPFLTGEDPIIPTTMGLLPVYGVGWYRRTLSIAPEDLEGTVYLDIDGGMSYPMVWVNGHLVGGWPFGYNSFRLDITQYLNKGNNNQLSIRVENPYGRSSRWYPGAGLYRNVWLTKVSQTHVAQYGTTITTKDVSADTAKVDLVLQVQNDGDMSRTVTVKTEIHELNSRTRGRGRRVAEFPQEEIEVSASSKKSVSGTAIIRRPRLWGPPPSQTPHLYVATTSLYAGRQLLDTYETRFGVRSLWNDPNEGLFVNEKPVRLQGVNQHHDLGPLGAAYNERAAERQLEKLQEIGVNAIRIAHNPPAPELLDLTDRMGFLVIDEIFDFWAREKTELDFHLIWDDWSEADLRTFLRRDRNHPSIMAWSYGNEVREQVYAVEDAGEIATYLRHIVAQEDPTRPSTASMHYASPDMPLARVQDIISLNYQGEGIMYGPEYENYTGMYKKPPQYNVYHEAFPDKLILGSEVASSLSLRGSYVFPVTSFNSAPANNSAGTDPTIPAVSSYELYTSDAGSSPDRVFLTQDKHQFVAGGFVWTGWDYLGEPYLFNTSTHGGHWGIFDLCGFKKDRAWLYQSRWNPDVKMAHILPHWNWPDREGQVTPVHVFTSADEAELFLNGKSLGRKKKEPFTYRFRWDEVVYEPGELHVKTYRDGNTWATDTVVTTGEKSGLQLKADRDRIGADGDDLSFITLEIVDRKGNVVPESHDLIKFSISGPGEIVATDNGFPADLTIFTSKERNAFNGLALAIVRGEAGRRGKITVTAESEGLGTAEVVIRST</sequence>
<accession>A0A7R7XEQ3</accession>
<feature type="domain" description="DUF4982" evidence="8">
    <location>
        <begin position="720"/>
        <end position="779"/>
    </location>
</feature>
<dbReference type="Proteomes" id="UP000654913">
    <property type="component" value="Chromosome 2"/>
</dbReference>
<evidence type="ECO:0000259" key="7">
    <source>
        <dbReference type="Pfam" id="PF02837"/>
    </source>
</evidence>
<dbReference type="Gene3D" id="3.20.20.80">
    <property type="entry name" value="Glycosidases"/>
    <property type="match status" value="1"/>
</dbReference>
<dbReference type="Gene3D" id="2.60.120.260">
    <property type="entry name" value="Galactose-binding domain-like"/>
    <property type="match status" value="1"/>
</dbReference>
<evidence type="ECO:0000256" key="3">
    <source>
        <dbReference type="ARBA" id="ARBA00023295"/>
    </source>
</evidence>
<dbReference type="InterPro" id="IPR032311">
    <property type="entry name" value="DUF4982"/>
</dbReference>
<dbReference type="RefSeq" id="XP_041552067.1">
    <property type="nucleotide sequence ID" value="XM_041698932.1"/>
</dbReference>
<dbReference type="PANTHER" id="PTHR42732:SF1">
    <property type="entry name" value="BETA-MANNOSIDASE"/>
    <property type="match status" value="1"/>
</dbReference>
<keyword evidence="4" id="KW-0732">Signal</keyword>
<evidence type="ECO:0000259" key="5">
    <source>
        <dbReference type="Pfam" id="PF00703"/>
    </source>
</evidence>
<evidence type="ECO:0000256" key="1">
    <source>
        <dbReference type="ARBA" id="ARBA00007401"/>
    </source>
</evidence>
<evidence type="ECO:0000259" key="8">
    <source>
        <dbReference type="Pfam" id="PF16355"/>
    </source>
</evidence>
<dbReference type="Pfam" id="PF02836">
    <property type="entry name" value="Glyco_hydro_2_C"/>
    <property type="match status" value="1"/>
</dbReference>
<evidence type="ECO:0000256" key="4">
    <source>
        <dbReference type="SAM" id="SignalP"/>
    </source>
</evidence>
<keyword evidence="2" id="KW-0378">Hydrolase</keyword>
<dbReference type="InterPro" id="IPR006103">
    <property type="entry name" value="Glyco_hydro_2_cat"/>
</dbReference>
<protein>
    <recommendedName>
        <fullName evidence="12">Beta-galactosidase</fullName>
    </recommendedName>
</protein>
<dbReference type="InterPro" id="IPR036156">
    <property type="entry name" value="Beta-gal/glucu_dom_sf"/>
</dbReference>
<dbReference type="OrthoDB" id="408532at2759"/>
<reference evidence="10" key="1">
    <citation type="submission" date="2021-01" db="EMBL/GenBank/DDBJ databases">
        <authorList>
            <consortium name="Aspergillus puulaauensis MK2 genome sequencing consortium"/>
            <person name="Kazuki M."/>
            <person name="Futagami T."/>
        </authorList>
    </citation>
    <scope>NUCLEOTIDE SEQUENCE</scope>
    <source>
        <strain evidence="10">MK2</strain>
    </source>
</reference>
<feature type="chain" id="PRO_5031010405" description="Beta-galactosidase" evidence="4">
    <location>
        <begin position="29"/>
        <end position="899"/>
    </location>
</feature>
<dbReference type="KEGG" id="apuu:APUU_20305A"/>
<proteinExistence type="inferred from homology"/>
<dbReference type="PRINTS" id="PR00132">
    <property type="entry name" value="GLHYDRLASE2"/>
</dbReference>
<dbReference type="InterPro" id="IPR006104">
    <property type="entry name" value="Glyco_hydro_2_N"/>
</dbReference>
<organism evidence="10 11">
    <name type="scientific">Aspergillus puulaauensis</name>
    <dbReference type="NCBI Taxonomy" id="1220207"/>
    <lineage>
        <taxon>Eukaryota</taxon>
        <taxon>Fungi</taxon>
        <taxon>Dikarya</taxon>
        <taxon>Ascomycota</taxon>
        <taxon>Pezizomycotina</taxon>
        <taxon>Eurotiomycetes</taxon>
        <taxon>Eurotiomycetidae</taxon>
        <taxon>Eurotiales</taxon>
        <taxon>Aspergillaceae</taxon>
        <taxon>Aspergillus</taxon>
    </lineage>
</organism>
<evidence type="ECO:0000259" key="6">
    <source>
        <dbReference type="Pfam" id="PF02836"/>
    </source>
</evidence>
<dbReference type="InterPro" id="IPR040605">
    <property type="entry name" value="Glyco_hydro2_dom5"/>
</dbReference>
<dbReference type="GeneID" id="64969878"/>
<dbReference type="InterPro" id="IPR017853">
    <property type="entry name" value="GH"/>
</dbReference>
<dbReference type="Pfam" id="PF18565">
    <property type="entry name" value="Glyco_hydro2_C5"/>
    <property type="match status" value="1"/>
</dbReference>
<dbReference type="Pfam" id="PF16355">
    <property type="entry name" value="DUF4982"/>
    <property type="match status" value="1"/>
</dbReference>
<comment type="similarity">
    <text evidence="1">Belongs to the glycosyl hydrolase 2 family.</text>
</comment>
<feature type="domain" description="Glycosyl hydrolases family 2 sugar binding" evidence="7">
    <location>
        <begin position="114"/>
        <end position="239"/>
    </location>
</feature>
<dbReference type="EMBL" id="AP024444">
    <property type="protein sequence ID" value="BCS19873.1"/>
    <property type="molecule type" value="Genomic_DNA"/>
</dbReference>
<dbReference type="Pfam" id="PF00703">
    <property type="entry name" value="Glyco_hydro_2"/>
    <property type="match status" value="1"/>
</dbReference>
<evidence type="ECO:0008006" key="12">
    <source>
        <dbReference type="Google" id="ProtNLM"/>
    </source>
</evidence>
<keyword evidence="3" id="KW-0326">Glycosidase</keyword>
<evidence type="ECO:0000259" key="9">
    <source>
        <dbReference type="Pfam" id="PF18565"/>
    </source>
</evidence>
<dbReference type="InterPro" id="IPR006101">
    <property type="entry name" value="Glyco_hydro_2"/>
</dbReference>
<dbReference type="GO" id="GO:0005975">
    <property type="term" value="P:carbohydrate metabolic process"/>
    <property type="evidence" value="ECO:0007669"/>
    <property type="project" value="InterPro"/>
</dbReference>
<dbReference type="Pfam" id="PF02837">
    <property type="entry name" value="Glyco_hydro_2_N"/>
    <property type="match status" value="1"/>
</dbReference>
<feature type="domain" description="Glycoside hydrolase family 2 immunoglobulin-like beta-sandwich" evidence="5">
    <location>
        <begin position="254"/>
        <end position="368"/>
    </location>
</feature>
<dbReference type="InterPro" id="IPR051913">
    <property type="entry name" value="GH2_Domain-Containing"/>
</dbReference>
<dbReference type="UniPathway" id="UPA00280"/>